<gene>
    <name evidence="1" type="ORF">GCM10007977_077920</name>
</gene>
<organism evidence="1 2">
    <name type="scientific">Dactylosporangium sucinum</name>
    <dbReference type="NCBI Taxonomy" id="1424081"/>
    <lineage>
        <taxon>Bacteria</taxon>
        <taxon>Bacillati</taxon>
        <taxon>Actinomycetota</taxon>
        <taxon>Actinomycetes</taxon>
        <taxon>Micromonosporales</taxon>
        <taxon>Micromonosporaceae</taxon>
        <taxon>Dactylosporangium</taxon>
    </lineage>
</organism>
<dbReference type="Proteomes" id="UP000642070">
    <property type="component" value="Unassembled WGS sequence"/>
</dbReference>
<keyword evidence="2" id="KW-1185">Reference proteome</keyword>
<reference evidence="1" key="2">
    <citation type="submission" date="2020-09" db="EMBL/GenBank/DDBJ databases">
        <authorList>
            <person name="Sun Q."/>
            <person name="Ohkuma M."/>
        </authorList>
    </citation>
    <scope>NUCLEOTIDE SEQUENCE</scope>
    <source>
        <strain evidence="1">JCM 19831</strain>
    </source>
</reference>
<dbReference type="AlphaFoldDB" id="A0A917U9W8"/>
<dbReference type="EMBL" id="BMPI01000050">
    <property type="protein sequence ID" value="GGM64879.1"/>
    <property type="molecule type" value="Genomic_DNA"/>
</dbReference>
<reference evidence="1" key="1">
    <citation type="journal article" date="2014" name="Int. J. Syst. Evol. Microbiol.">
        <title>Complete genome sequence of Corynebacterium casei LMG S-19264T (=DSM 44701T), isolated from a smear-ripened cheese.</title>
        <authorList>
            <consortium name="US DOE Joint Genome Institute (JGI-PGF)"/>
            <person name="Walter F."/>
            <person name="Albersmeier A."/>
            <person name="Kalinowski J."/>
            <person name="Ruckert C."/>
        </authorList>
    </citation>
    <scope>NUCLEOTIDE SEQUENCE</scope>
    <source>
        <strain evidence="1">JCM 19831</strain>
    </source>
</reference>
<evidence type="ECO:0000313" key="2">
    <source>
        <dbReference type="Proteomes" id="UP000642070"/>
    </source>
</evidence>
<sequence>MSHAPIRTTYSVRATFDNDVAETRHGLSSDAATVMMTRAPGLPLATLSARRQPGRRYSVVTSVDAGGRLADRSPLQLLGWKPRLPIRMTVPNDVVVIVPCPGQTEHVSSQGRIRLTSSTRHILGVTEGDRLYVVAAVDDDQLTIYPMWLLDSIVMEFDRHVGGRRRS</sequence>
<accession>A0A917U9W8</accession>
<dbReference type="RefSeq" id="WP_190255069.1">
    <property type="nucleotide sequence ID" value="NZ_BMPI01000050.1"/>
</dbReference>
<protein>
    <submittedName>
        <fullName evidence="1">Uncharacterized protein</fullName>
    </submittedName>
</protein>
<comment type="caution">
    <text evidence="1">The sequence shown here is derived from an EMBL/GenBank/DDBJ whole genome shotgun (WGS) entry which is preliminary data.</text>
</comment>
<name>A0A917U9W8_9ACTN</name>
<proteinExistence type="predicted"/>
<evidence type="ECO:0000313" key="1">
    <source>
        <dbReference type="EMBL" id="GGM64879.1"/>
    </source>
</evidence>